<feature type="domain" description="Lycopene cyclase" evidence="9">
    <location>
        <begin position="129"/>
        <end position="223"/>
    </location>
</feature>
<name>A0A1M6U8L2_9FLAO</name>
<dbReference type="OrthoDB" id="5195186at2"/>
<accession>A0A1M6U8L2</accession>
<reference evidence="11" key="1">
    <citation type="submission" date="2016-11" db="EMBL/GenBank/DDBJ databases">
        <authorList>
            <person name="Varghese N."/>
            <person name="Submissions S."/>
        </authorList>
    </citation>
    <scope>NUCLEOTIDE SEQUENCE [LARGE SCALE GENOMIC DNA]</scope>
    <source>
        <strain evidence="11">DSM 18016</strain>
    </source>
</reference>
<feature type="domain" description="Lycopene cyclase" evidence="9">
    <location>
        <begin position="4"/>
        <end position="95"/>
    </location>
</feature>
<keyword evidence="5 8" id="KW-1133">Transmembrane helix</keyword>
<sequence>MQLTYLLIDFLTVIICFVFSFHPKIRFNRYFGAFFLSSFIVGLVFIGWDIWFTKTGVWWFNDKYITGFKIFELPIEEILFFICIPFSCIFTYFCLDKFFDLDWKTSQEKVFIPVSIIIYLIIAIYFRDNIYTLVTFLSLSITLFILYFVMKSGWLGKATTVYLLLFPGFLTVNGILTGTGLDTPVVNYNPEDYIGLRIFTIPIEDFFYGYEMILWNLFLFKKFSRKNSLDSADIL</sequence>
<evidence type="ECO:0000256" key="8">
    <source>
        <dbReference type="SAM" id="Phobius"/>
    </source>
</evidence>
<comment type="subcellular location">
    <subcellularLocation>
        <location evidence="1">Membrane</location>
        <topology evidence="1">Multi-pass membrane protein</topology>
    </subcellularLocation>
</comment>
<evidence type="ECO:0000256" key="4">
    <source>
        <dbReference type="ARBA" id="ARBA00022746"/>
    </source>
</evidence>
<feature type="transmembrane region" description="Helical" evidence="8">
    <location>
        <begin position="132"/>
        <end position="149"/>
    </location>
</feature>
<dbReference type="InterPro" id="IPR017825">
    <property type="entry name" value="Lycopene_cyclase_dom"/>
</dbReference>
<keyword evidence="11" id="KW-1185">Reference proteome</keyword>
<organism evidence="10 11">
    <name type="scientific">Epilithonimonas mollis</name>
    <dbReference type="NCBI Taxonomy" id="216903"/>
    <lineage>
        <taxon>Bacteria</taxon>
        <taxon>Pseudomonadati</taxon>
        <taxon>Bacteroidota</taxon>
        <taxon>Flavobacteriia</taxon>
        <taxon>Flavobacteriales</taxon>
        <taxon>Weeksellaceae</taxon>
        <taxon>Chryseobacterium group</taxon>
        <taxon>Epilithonimonas</taxon>
    </lineage>
</organism>
<comment type="pathway">
    <text evidence="2">Carotenoid biosynthesis.</text>
</comment>
<dbReference type="STRING" id="216903.SAMN05444371_3207"/>
<evidence type="ECO:0000256" key="6">
    <source>
        <dbReference type="ARBA" id="ARBA00023136"/>
    </source>
</evidence>
<dbReference type="GO" id="GO:0016872">
    <property type="term" value="F:intramolecular lyase activity"/>
    <property type="evidence" value="ECO:0007669"/>
    <property type="project" value="InterPro"/>
</dbReference>
<evidence type="ECO:0000256" key="5">
    <source>
        <dbReference type="ARBA" id="ARBA00022989"/>
    </source>
</evidence>
<gene>
    <name evidence="10" type="ORF">SAMN05444371_3207</name>
</gene>
<dbReference type="Pfam" id="PF18916">
    <property type="entry name" value="Lycopene_cyc"/>
    <property type="match status" value="2"/>
</dbReference>
<keyword evidence="4" id="KW-0125">Carotenoid biosynthesis</keyword>
<dbReference type="GO" id="GO:0045436">
    <property type="term" value="F:lycopene beta cyclase activity"/>
    <property type="evidence" value="ECO:0007669"/>
    <property type="project" value="UniProtKB-ARBA"/>
</dbReference>
<protein>
    <submittedName>
        <fullName evidence="10">Lycopene cyclase domain-containing protein</fullName>
    </submittedName>
</protein>
<feature type="transmembrane region" description="Helical" evidence="8">
    <location>
        <begin position="6"/>
        <end position="23"/>
    </location>
</feature>
<dbReference type="RefSeq" id="WP_072999954.1">
    <property type="nucleotide sequence ID" value="NZ_FRAM01000004.1"/>
</dbReference>
<feature type="transmembrane region" description="Helical" evidence="8">
    <location>
        <begin position="161"/>
        <end position="181"/>
    </location>
</feature>
<feature type="transmembrane region" description="Helical" evidence="8">
    <location>
        <begin position="78"/>
        <end position="98"/>
    </location>
</feature>
<dbReference type="NCBIfam" id="TIGR03462">
    <property type="entry name" value="CarR_dom_SF"/>
    <property type="match status" value="1"/>
</dbReference>
<proteinExistence type="predicted"/>
<feature type="transmembrane region" description="Helical" evidence="8">
    <location>
        <begin position="110"/>
        <end position="126"/>
    </location>
</feature>
<dbReference type="GO" id="GO:0016020">
    <property type="term" value="C:membrane"/>
    <property type="evidence" value="ECO:0007669"/>
    <property type="project" value="UniProtKB-SubCell"/>
</dbReference>
<evidence type="ECO:0000259" key="9">
    <source>
        <dbReference type="Pfam" id="PF18916"/>
    </source>
</evidence>
<feature type="transmembrane region" description="Helical" evidence="8">
    <location>
        <begin position="193"/>
        <end position="218"/>
    </location>
</feature>
<evidence type="ECO:0000256" key="3">
    <source>
        <dbReference type="ARBA" id="ARBA00022692"/>
    </source>
</evidence>
<keyword evidence="3 8" id="KW-0812">Transmembrane</keyword>
<keyword evidence="7" id="KW-0413">Isomerase</keyword>
<evidence type="ECO:0000256" key="1">
    <source>
        <dbReference type="ARBA" id="ARBA00004141"/>
    </source>
</evidence>
<feature type="transmembrane region" description="Helical" evidence="8">
    <location>
        <begin position="30"/>
        <end position="51"/>
    </location>
</feature>
<dbReference type="EMBL" id="FRAM01000004">
    <property type="protein sequence ID" value="SHK65595.1"/>
    <property type="molecule type" value="Genomic_DNA"/>
</dbReference>
<evidence type="ECO:0000256" key="7">
    <source>
        <dbReference type="ARBA" id="ARBA00023235"/>
    </source>
</evidence>
<dbReference type="AlphaFoldDB" id="A0A1M6U8L2"/>
<keyword evidence="6 8" id="KW-0472">Membrane</keyword>
<dbReference type="GO" id="GO:0016117">
    <property type="term" value="P:carotenoid biosynthetic process"/>
    <property type="evidence" value="ECO:0007669"/>
    <property type="project" value="UniProtKB-KW"/>
</dbReference>
<evidence type="ECO:0000256" key="2">
    <source>
        <dbReference type="ARBA" id="ARBA00004829"/>
    </source>
</evidence>
<dbReference type="Proteomes" id="UP000184498">
    <property type="component" value="Unassembled WGS sequence"/>
</dbReference>
<evidence type="ECO:0000313" key="11">
    <source>
        <dbReference type="Proteomes" id="UP000184498"/>
    </source>
</evidence>
<evidence type="ECO:0000313" key="10">
    <source>
        <dbReference type="EMBL" id="SHK65595.1"/>
    </source>
</evidence>